<sequence>MIPVLAVVGAIVFAVALFVVRLRYELRRANTPTTGERIDISMRPNLALLVIDVQKDFTSVGGKFGWEEAYLKARLAMISTAVVKASEAEIPVIAVRHVYRAPLIRLMIWLFGEGRGIPGSKGLGLSLPLTPDFEVVKSLSDSFSSPEFEGYLAANRVGTLLLTGLDGCYCVQNTANGALNRGYRVEILENAVLSRDEGEWRKHSEALEGRGAVLT</sequence>
<feature type="transmembrane region" description="Helical" evidence="2">
    <location>
        <begin position="6"/>
        <end position="24"/>
    </location>
</feature>
<keyword evidence="2" id="KW-0812">Transmembrane</keyword>
<dbReference type="Pfam" id="PF00857">
    <property type="entry name" value="Isochorismatase"/>
    <property type="match status" value="1"/>
</dbReference>
<dbReference type="PANTHER" id="PTHR43540:SF6">
    <property type="entry name" value="ISOCHORISMATASE-LIKE DOMAIN-CONTAINING PROTEIN"/>
    <property type="match status" value="1"/>
</dbReference>
<feature type="domain" description="Isochorismatase-like" evidence="3">
    <location>
        <begin position="47"/>
        <end position="214"/>
    </location>
</feature>
<accession>A0ABT4KGG8</accession>
<evidence type="ECO:0000313" key="4">
    <source>
        <dbReference type="EMBL" id="MCZ4091088.1"/>
    </source>
</evidence>
<keyword evidence="2" id="KW-1133">Transmembrane helix</keyword>
<evidence type="ECO:0000313" key="5">
    <source>
        <dbReference type="Proteomes" id="UP001079430"/>
    </source>
</evidence>
<dbReference type="Proteomes" id="UP001079430">
    <property type="component" value="Unassembled WGS sequence"/>
</dbReference>
<protein>
    <submittedName>
        <fullName evidence="4">Cysteine hydrolase</fullName>
    </submittedName>
</protein>
<dbReference type="RefSeq" id="WP_269280442.1">
    <property type="nucleotide sequence ID" value="NZ_JAPVOI010000004.1"/>
</dbReference>
<proteinExistence type="predicted"/>
<reference evidence="4" key="1">
    <citation type="submission" date="2022-10" db="EMBL/GenBank/DDBJ databases">
        <title>Whole genome sequencing of three plant growth promoting bacteria isolated from Vachellia tortilis subsp. raddiana in Morocco.</title>
        <authorList>
            <person name="Hnini M."/>
            <person name="Zouagui R."/>
            <person name="Zouagui H."/>
            <person name="Chemao Elfihri M.-W."/>
            <person name="Ibrahimi A."/>
            <person name="Sbabou L."/>
            <person name="Aurag J."/>
        </authorList>
    </citation>
    <scope>NUCLEOTIDE SEQUENCE</scope>
    <source>
        <strain evidence="4">LMR678</strain>
    </source>
</reference>
<evidence type="ECO:0000259" key="3">
    <source>
        <dbReference type="Pfam" id="PF00857"/>
    </source>
</evidence>
<keyword evidence="1 4" id="KW-0378">Hydrolase</keyword>
<keyword evidence="5" id="KW-1185">Reference proteome</keyword>
<comment type="caution">
    <text evidence="4">The sequence shown here is derived from an EMBL/GenBank/DDBJ whole genome shotgun (WGS) entry which is preliminary data.</text>
</comment>
<dbReference type="InterPro" id="IPR036380">
    <property type="entry name" value="Isochorismatase-like_sf"/>
</dbReference>
<dbReference type="InterPro" id="IPR000868">
    <property type="entry name" value="Isochorismatase-like_dom"/>
</dbReference>
<dbReference type="SUPFAM" id="SSF52499">
    <property type="entry name" value="Isochorismatase-like hydrolases"/>
    <property type="match status" value="1"/>
</dbReference>
<evidence type="ECO:0000256" key="2">
    <source>
        <dbReference type="SAM" id="Phobius"/>
    </source>
</evidence>
<evidence type="ECO:0000256" key="1">
    <source>
        <dbReference type="ARBA" id="ARBA00022801"/>
    </source>
</evidence>
<keyword evidence="2" id="KW-0472">Membrane</keyword>
<gene>
    <name evidence="4" type="ORF">O3W52_13750</name>
</gene>
<dbReference type="Gene3D" id="3.40.50.850">
    <property type="entry name" value="Isochorismatase-like"/>
    <property type="match status" value="1"/>
</dbReference>
<name>A0ABT4KGG8_9HYPH</name>
<dbReference type="CDD" id="cd00431">
    <property type="entry name" value="cysteine_hydrolases"/>
    <property type="match status" value="1"/>
</dbReference>
<dbReference type="EMBL" id="JAPVOI010000004">
    <property type="protein sequence ID" value="MCZ4091088.1"/>
    <property type="molecule type" value="Genomic_DNA"/>
</dbReference>
<dbReference type="PANTHER" id="PTHR43540">
    <property type="entry name" value="PEROXYUREIDOACRYLATE/UREIDOACRYLATE AMIDOHYDROLASE-RELATED"/>
    <property type="match status" value="1"/>
</dbReference>
<organism evidence="4 5">
    <name type="scientific">Sinorhizobium psoraleae</name>
    <dbReference type="NCBI Taxonomy" id="520838"/>
    <lineage>
        <taxon>Bacteria</taxon>
        <taxon>Pseudomonadati</taxon>
        <taxon>Pseudomonadota</taxon>
        <taxon>Alphaproteobacteria</taxon>
        <taxon>Hyphomicrobiales</taxon>
        <taxon>Rhizobiaceae</taxon>
        <taxon>Sinorhizobium/Ensifer group</taxon>
        <taxon>Sinorhizobium</taxon>
    </lineage>
</organism>
<dbReference type="InterPro" id="IPR050272">
    <property type="entry name" value="Isochorismatase-like_hydrls"/>
</dbReference>
<dbReference type="GO" id="GO:0016787">
    <property type="term" value="F:hydrolase activity"/>
    <property type="evidence" value="ECO:0007669"/>
    <property type="project" value="UniProtKB-KW"/>
</dbReference>